<reference evidence="1 2" key="1">
    <citation type="submission" date="2014-02" db="EMBL/GenBank/DDBJ databases">
        <authorList>
            <person name="Cornely K.A."/>
            <person name="Jancevski A.V."/>
            <person name="Rogers S.R."/>
            <person name="Scola S.E."/>
            <person name="Pinches R.S."/>
            <person name="Perri C.M."/>
            <person name="Brown M.S."/>
            <person name="Cavedon W.D."/>
            <person name="Dubois H.M."/>
            <person name="Fernando M.A."/>
            <person name="Austriaco N."/>
            <person name="Bradley K.W."/>
            <person name="Clarke D.Q."/>
            <person name="Lewis M.F."/>
            <person name="Barker L.P."/>
            <person name="Bailey C."/>
            <person name="Asai D.J."/>
            <person name="Garber M.L."/>
            <person name="Bowman C.A."/>
            <person name="Russell D.A."/>
            <person name="Pope W.H."/>
            <person name="Jacobs-Sera D."/>
            <person name="Hendrix R.W."/>
            <person name="Hatfull G.F."/>
        </authorList>
    </citation>
    <scope>NUCLEOTIDE SEQUENCE [LARGE SCALE GENOMIC DNA]</scope>
</reference>
<keyword evidence="2" id="KW-1185">Reference proteome</keyword>
<dbReference type="GeneID" id="19488172"/>
<sequence>MSRHRQEDRVLPGPFDPRPIVAWSDSMGWTRLEWIATPTPSGGHLWFSDVCQQDPAATDPCSSGDALEFLPAVSCARRPEPIVTVYDKDMRKLAGPAPWSQVRSVFDHA</sequence>
<gene>
    <name evidence="1" type="primary">75</name>
    <name evidence="1" type="ORF">PBI_ZOEJ_75</name>
</gene>
<name>A0A023W6E6_9CAUD</name>
<dbReference type="RefSeq" id="YP_009032469.1">
    <property type="nucleotide sequence ID" value="NC_024147.1"/>
</dbReference>
<dbReference type="EMBL" id="KJ510412">
    <property type="protein sequence ID" value="AHY26899.1"/>
    <property type="molecule type" value="Genomic_DNA"/>
</dbReference>
<dbReference type="KEGG" id="vg:19488172"/>
<dbReference type="OrthoDB" id="15369at10239"/>
<organism evidence="1 2">
    <name type="scientific">Mycobacterium phage ZoeJ</name>
    <dbReference type="NCBI Taxonomy" id="1486427"/>
    <lineage>
        <taxon>Viruses</taxon>
        <taxon>Duplodnaviria</taxon>
        <taxon>Heunggongvirae</taxon>
        <taxon>Uroviricota</taxon>
        <taxon>Caudoviricetes</taxon>
        <taxon>Weiservirinae</taxon>
        <taxon>Timquatrovirus</taxon>
        <taxon>Timquatrovirus zoeJ</taxon>
    </lineage>
</organism>
<proteinExistence type="predicted"/>
<evidence type="ECO:0000313" key="2">
    <source>
        <dbReference type="Proteomes" id="UP000024442"/>
    </source>
</evidence>
<accession>A0A023W6E6</accession>
<protein>
    <submittedName>
        <fullName evidence="1">Uncharacterized protein</fullName>
    </submittedName>
</protein>
<evidence type="ECO:0000313" key="1">
    <source>
        <dbReference type="EMBL" id="AHY26899.1"/>
    </source>
</evidence>
<dbReference type="Proteomes" id="UP000024442">
    <property type="component" value="Segment"/>
</dbReference>